<keyword evidence="2" id="KW-1185">Reference proteome</keyword>
<accession>A0A164VC46</accession>
<dbReference type="Proteomes" id="UP000076722">
    <property type="component" value="Unassembled WGS sequence"/>
</dbReference>
<dbReference type="AlphaFoldDB" id="A0A164VC46"/>
<protein>
    <submittedName>
        <fullName evidence="1">Uncharacterized protein</fullName>
    </submittedName>
</protein>
<organism evidence="1 2">
    <name type="scientific">Sistotremastrum niveocremeum HHB9708</name>
    <dbReference type="NCBI Taxonomy" id="1314777"/>
    <lineage>
        <taxon>Eukaryota</taxon>
        <taxon>Fungi</taxon>
        <taxon>Dikarya</taxon>
        <taxon>Basidiomycota</taxon>
        <taxon>Agaricomycotina</taxon>
        <taxon>Agaricomycetes</taxon>
        <taxon>Sistotremastrales</taxon>
        <taxon>Sistotremastraceae</taxon>
        <taxon>Sertulicium</taxon>
        <taxon>Sertulicium niveocremeum</taxon>
    </lineage>
</organism>
<name>A0A164VC46_9AGAM</name>
<evidence type="ECO:0000313" key="2">
    <source>
        <dbReference type="Proteomes" id="UP000076722"/>
    </source>
</evidence>
<gene>
    <name evidence="1" type="ORF">SISNIDRAFT_465587</name>
</gene>
<evidence type="ECO:0000313" key="1">
    <source>
        <dbReference type="EMBL" id="KZS94016.1"/>
    </source>
</evidence>
<reference evidence="1 2" key="1">
    <citation type="journal article" date="2016" name="Mol. Biol. Evol.">
        <title>Comparative Genomics of Early-Diverging Mushroom-Forming Fungi Provides Insights into the Origins of Lignocellulose Decay Capabilities.</title>
        <authorList>
            <person name="Nagy L.G."/>
            <person name="Riley R."/>
            <person name="Tritt A."/>
            <person name="Adam C."/>
            <person name="Daum C."/>
            <person name="Floudas D."/>
            <person name="Sun H."/>
            <person name="Yadav J.S."/>
            <person name="Pangilinan J."/>
            <person name="Larsson K.H."/>
            <person name="Matsuura K."/>
            <person name="Barry K."/>
            <person name="Labutti K."/>
            <person name="Kuo R."/>
            <person name="Ohm R.A."/>
            <person name="Bhattacharya S.S."/>
            <person name="Shirouzu T."/>
            <person name="Yoshinaga Y."/>
            <person name="Martin F.M."/>
            <person name="Grigoriev I.V."/>
            <person name="Hibbett D.S."/>
        </authorList>
    </citation>
    <scope>NUCLEOTIDE SEQUENCE [LARGE SCALE GENOMIC DNA]</scope>
    <source>
        <strain evidence="1 2">HHB9708</strain>
    </source>
</reference>
<sequence length="445" mass="48723">MDILVNIIGEALDRGAQGGAYRRAELAKVVPPSVDEGIKIFWRGSSPHELIPGVFEVLSTRNIGEVWVLAQMHLRARCVVSAAESSISADLMVLSHRRAGWDEIGIRGDHRDSRALAKSELEAHLAGWAAHAPPRDPMVGVVEMGGDPVVDRELASADSARHGRRLIAGKWISEMRPYAWYTFIALIKGWCDNSLSDLASYASASEQTILAAYDCADILCLWGFFFFGLDVCLKSSASRRVPEVVCLKTCAASGLFISSGGSLCWLHRGRGPEVAHAQHHGECDGDRYIVNLANNWPMSRRRWTAEQYPCPFLGLTGRLASSCITAVSCVIEFPPLGPRRRGCIVLLHAHVDVRSELRHWVLLGAHLGGIDGPTTPIWTLRCLGGTFVKPGGGRGLWLDLGMLFDLMREGGWHCRVESGLPSGRMTVLARSRISDWVTSLLVMDA</sequence>
<dbReference type="EMBL" id="KV419405">
    <property type="protein sequence ID" value="KZS94016.1"/>
    <property type="molecule type" value="Genomic_DNA"/>
</dbReference>
<proteinExistence type="predicted"/>